<dbReference type="SUPFAM" id="SSF48452">
    <property type="entry name" value="TPR-like"/>
    <property type="match status" value="1"/>
</dbReference>
<reference evidence="5 6" key="1">
    <citation type="submission" date="2020-08" db="EMBL/GenBank/DDBJ databases">
        <title>Genomic Encyclopedia of Type Strains, Phase IV (KMG-IV): sequencing the most valuable type-strain genomes for metagenomic binning, comparative biology and taxonomic classification.</title>
        <authorList>
            <person name="Goeker M."/>
        </authorList>
    </citation>
    <scope>NUCLEOTIDE SEQUENCE [LARGE SCALE GENOMIC DNA]</scope>
    <source>
        <strain evidence="5 6">DSM 24163</strain>
    </source>
</reference>
<dbReference type="AlphaFoldDB" id="A0A7W8G0Z7"/>
<keyword evidence="6" id="KW-1185">Reference proteome</keyword>
<feature type="repeat" description="TPR" evidence="3">
    <location>
        <begin position="170"/>
        <end position="203"/>
    </location>
</feature>
<dbReference type="InterPro" id="IPR029063">
    <property type="entry name" value="SAM-dependent_MTases_sf"/>
</dbReference>
<comment type="caution">
    <text evidence="5">The sequence shown here is derived from an EMBL/GenBank/DDBJ whole genome shotgun (WGS) entry which is preliminary data.</text>
</comment>
<dbReference type="EMBL" id="JACHHP010000003">
    <property type="protein sequence ID" value="MBB5208313.1"/>
    <property type="molecule type" value="Genomic_DNA"/>
</dbReference>
<dbReference type="Gene3D" id="3.40.50.150">
    <property type="entry name" value="Vaccinia Virus protein VP39"/>
    <property type="match status" value="1"/>
</dbReference>
<evidence type="ECO:0000313" key="6">
    <source>
        <dbReference type="Proteomes" id="UP000521199"/>
    </source>
</evidence>
<dbReference type="Pfam" id="PF08242">
    <property type="entry name" value="Methyltransf_12"/>
    <property type="match status" value="1"/>
</dbReference>
<dbReference type="InterPro" id="IPR011990">
    <property type="entry name" value="TPR-like_helical_dom_sf"/>
</dbReference>
<keyword evidence="2 3" id="KW-0802">TPR repeat</keyword>
<evidence type="ECO:0000313" key="5">
    <source>
        <dbReference type="EMBL" id="MBB5208313.1"/>
    </source>
</evidence>
<evidence type="ECO:0000256" key="2">
    <source>
        <dbReference type="ARBA" id="ARBA00022803"/>
    </source>
</evidence>
<dbReference type="PANTHER" id="PTHR45586">
    <property type="entry name" value="TPR REPEAT-CONTAINING PROTEIN PA4667"/>
    <property type="match status" value="1"/>
</dbReference>
<dbReference type="PANTHER" id="PTHR45586:SF1">
    <property type="entry name" value="LIPOPOLYSACCHARIDE ASSEMBLY PROTEIN B"/>
    <property type="match status" value="1"/>
</dbReference>
<feature type="domain" description="Methyltransferase type 12" evidence="4">
    <location>
        <begin position="337"/>
        <end position="427"/>
    </location>
</feature>
<feature type="repeat" description="TPR" evidence="3">
    <location>
        <begin position="102"/>
        <end position="135"/>
    </location>
</feature>
<dbReference type="Proteomes" id="UP000521199">
    <property type="component" value="Unassembled WGS sequence"/>
</dbReference>
<evidence type="ECO:0000259" key="4">
    <source>
        <dbReference type="Pfam" id="PF08242"/>
    </source>
</evidence>
<evidence type="ECO:0000256" key="1">
    <source>
        <dbReference type="ARBA" id="ARBA00022737"/>
    </source>
</evidence>
<evidence type="ECO:0000256" key="3">
    <source>
        <dbReference type="PROSITE-ProRule" id="PRU00339"/>
    </source>
</evidence>
<accession>A0A7W8G0Z7</accession>
<dbReference type="SUPFAM" id="SSF53335">
    <property type="entry name" value="S-adenosyl-L-methionine-dependent methyltransferases"/>
    <property type="match status" value="1"/>
</dbReference>
<gene>
    <name evidence="5" type="ORF">HNQ52_001855</name>
</gene>
<sequence length="493" mass="52344">MSSSPLDAALALHRAGRTQDAERAYRSLLASEASGAGAALAVLLLQQGRDAEAVDVLEPLAAAAPSNAELAVNLSLALRRSGRGEAALTAARRACTLAPGRASAWNALGLAARDTGDHDEALAAFEAGLRIAPNERALRLHRAQTLRRLGRNRDALDAFAALARQAPDLLDAWRGLGDAQAALGQAGAALQSRTRALQLAPQAPDVACDHAIALMQAGDSANAALRFETLLRADAENAQLWCWLGRAQLKLGNGDAARRAFDAAKARDPEDAVIAHFHAAVHGVLPADVESDYIRSLFDDFADRFEHTLVDRLAYATPERLARFIAARGNADAASVLDLGCGTGLMANALARAGRAIDGVDLSPRMLEHARAKSLYRDLHAAEILVFLRDTRSQWDLVVAADVFVYVAALAPVFDAVFARVSAGGVFAFSVERSDGPDTELLPSTGRYRHSPARIVSQLAQTGFVDIVHETVVLRMESGDPVQGELVLARRPA</sequence>
<dbReference type="InterPro" id="IPR051012">
    <property type="entry name" value="CellSynth/LPSAsmb/PSIAsmb"/>
</dbReference>
<dbReference type="InterPro" id="IPR013217">
    <property type="entry name" value="Methyltransf_12"/>
</dbReference>
<dbReference type="Gene3D" id="1.25.40.10">
    <property type="entry name" value="Tetratricopeptide repeat domain"/>
    <property type="match status" value="3"/>
</dbReference>
<name>A0A7W8G0Z7_9GAMM</name>
<feature type="repeat" description="TPR" evidence="3">
    <location>
        <begin position="238"/>
        <end position="271"/>
    </location>
</feature>
<protein>
    <submittedName>
        <fullName evidence="5">Putative TPR repeat methyltransferase</fullName>
    </submittedName>
</protein>
<dbReference type="PROSITE" id="PS50005">
    <property type="entry name" value="TPR"/>
    <property type="match status" value="3"/>
</dbReference>
<keyword evidence="1" id="KW-0677">Repeat</keyword>
<dbReference type="Pfam" id="PF13432">
    <property type="entry name" value="TPR_16"/>
    <property type="match status" value="4"/>
</dbReference>
<dbReference type="GO" id="GO:0032259">
    <property type="term" value="P:methylation"/>
    <property type="evidence" value="ECO:0007669"/>
    <property type="project" value="UniProtKB-KW"/>
</dbReference>
<dbReference type="SMART" id="SM00028">
    <property type="entry name" value="TPR"/>
    <property type="match status" value="5"/>
</dbReference>
<keyword evidence="5" id="KW-0808">Transferase</keyword>
<dbReference type="GO" id="GO:0008168">
    <property type="term" value="F:methyltransferase activity"/>
    <property type="evidence" value="ECO:0007669"/>
    <property type="project" value="UniProtKB-KW"/>
</dbReference>
<proteinExistence type="predicted"/>
<dbReference type="CDD" id="cd02440">
    <property type="entry name" value="AdoMet_MTases"/>
    <property type="match status" value="1"/>
</dbReference>
<keyword evidence="5" id="KW-0489">Methyltransferase</keyword>
<dbReference type="RefSeq" id="WP_183960849.1">
    <property type="nucleotide sequence ID" value="NZ_JACHHP010000003.1"/>
</dbReference>
<dbReference type="InterPro" id="IPR019734">
    <property type="entry name" value="TPR_rpt"/>
</dbReference>
<organism evidence="5 6">
    <name type="scientific">Chiayiivirga flava</name>
    <dbReference type="NCBI Taxonomy" id="659595"/>
    <lineage>
        <taxon>Bacteria</taxon>
        <taxon>Pseudomonadati</taxon>
        <taxon>Pseudomonadota</taxon>
        <taxon>Gammaproteobacteria</taxon>
        <taxon>Lysobacterales</taxon>
        <taxon>Lysobacteraceae</taxon>
        <taxon>Chiayiivirga</taxon>
    </lineage>
</organism>